<dbReference type="InterPro" id="IPR051043">
    <property type="entry name" value="Sulfatase_Mod_Factor_Kinase"/>
</dbReference>
<dbReference type="Pfam" id="PF03781">
    <property type="entry name" value="FGE-sulfatase"/>
    <property type="match status" value="1"/>
</dbReference>
<name>A0ABN0NYJ7_TRELE</name>
<feature type="domain" description="Sulfatase-modifying factor enzyme-like" evidence="2">
    <location>
        <begin position="311"/>
        <end position="587"/>
    </location>
</feature>
<dbReference type="InterPro" id="IPR042229">
    <property type="entry name" value="Listeria/Bacterioides_rpt_sf"/>
</dbReference>
<evidence type="ECO:0000313" key="4">
    <source>
        <dbReference type="Proteomes" id="UP000016649"/>
    </source>
</evidence>
<dbReference type="InterPro" id="IPR013378">
    <property type="entry name" value="InlB-like_B-rpt"/>
</dbReference>
<dbReference type="InterPro" id="IPR042095">
    <property type="entry name" value="SUMF_sf"/>
</dbReference>
<comment type="subcellular location">
    <subcellularLocation>
        <location evidence="1">Cell envelope</location>
    </subcellularLocation>
</comment>
<dbReference type="InterPro" id="IPR016187">
    <property type="entry name" value="CTDL_fold"/>
</dbReference>
<proteinExistence type="predicted"/>
<dbReference type="Gene3D" id="2.60.40.4270">
    <property type="entry name" value="Listeria-Bacteroides repeat domain"/>
    <property type="match status" value="1"/>
</dbReference>
<dbReference type="InterPro" id="IPR005532">
    <property type="entry name" value="SUMF_dom"/>
</dbReference>
<dbReference type="InterPro" id="IPR013783">
    <property type="entry name" value="Ig-like_fold"/>
</dbReference>
<evidence type="ECO:0000256" key="1">
    <source>
        <dbReference type="ARBA" id="ARBA00004196"/>
    </source>
</evidence>
<dbReference type="EMBL" id="AWVH01000031">
    <property type="protein sequence ID" value="ERJ93062.1"/>
    <property type="molecule type" value="Genomic_DNA"/>
</dbReference>
<protein>
    <submittedName>
        <fullName evidence="3">Repeat protein</fullName>
    </submittedName>
</protein>
<dbReference type="PANTHER" id="PTHR23150">
    <property type="entry name" value="SULFATASE MODIFYING FACTOR 1, 2"/>
    <property type="match status" value="1"/>
</dbReference>
<dbReference type="NCBIfam" id="TIGR02543">
    <property type="entry name" value="List_Bact_rpt"/>
    <property type="match status" value="1"/>
</dbReference>
<comment type="caution">
    <text evidence="3">The sequence shown here is derived from an EMBL/GenBank/DDBJ whole genome shotgun (WGS) entry which is preliminary data.</text>
</comment>
<dbReference type="PANTHER" id="PTHR23150:SF19">
    <property type="entry name" value="FORMYLGLYCINE-GENERATING ENZYME"/>
    <property type="match status" value="1"/>
</dbReference>
<keyword evidence="4" id="KW-1185">Reference proteome</keyword>
<organism evidence="3 4">
    <name type="scientific">Treponema lecithinolyticum ATCC 700332</name>
    <dbReference type="NCBI Taxonomy" id="1321815"/>
    <lineage>
        <taxon>Bacteria</taxon>
        <taxon>Pseudomonadati</taxon>
        <taxon>Spirochaetota</taxon>
        <taxon>Spirochaetia</taxon>
        <taxon>Spirochaetales</taxon>
        <taxon>Treponemataceae</taxon>
        <taxon>Treponema</taxon>
    </lineage>
</organism>
<sequence length="592" mass="65317">MLEIFKKNHYIYFIRLPHFKEQKMNAVIANKNVKHFCNTLILPIAVLSMLISCKQTVTPSEQNSIPAKTVYVISYELNGGTNPAEAPASYTSATPTITLPIPQKSGYSFAGWYEKSDFTGAAVTHITKGSAGNKKFYAKWGDEAPADVTNLQARSGKDDIVLSWKNPGDADFAKVIITYGSESIEVAKAEGETKTVTGLANGKHTFTVKTCDTAGNTGGGKEVTAWKGWGGLIGTPSDPAQKQGDIAKAGHLDNATGNIKINGTLIDKTGEVVVVPKGQEATITMPDDSAWNGYAAKTDDELYRGVFIKDRKVKLSPFAMAKYEATQKLYKTVLSDDTACNASPSFFDNTGLKTRFSTTFDTDPAAGEVQDKRPVDSVSWYDAVYFCNKLSEKVGFTPYYHIENIERNFNSRSIEKAKVSISTQPDAKYGYRLPTEAEWEFSARGGDPNAEAWLYSYAGVNTDKSSETFLKEPFEDAKLNGYGWYQKNTPQKTHEVGFKAANTLGLHDMSGNVLEWCYDWNERNVTIEDSKYMNGDYVQDPKGFILNLNANRVCRGGAFALQAYTCCVSRRSGFVPSALNYWGGIRICRYIK</sequence>
<dbReference type="Gene3D" id="3.90.1580.10">
    <property type="entry name" value="paralog of FGE (formylglycine-generating enzyme)"/>
    <property type="match status" value="1"/>
</dbReference>
<evidence type="ECO:0000259" key="2">
    <source>
        <dbReference type="Pfam" id="PF03781"/>
    </source>
</evidence>
<dbReference type="SUPFAM" id="SSF56436">
    <property type="entry name" value="C-type lectin-like"/>
    <property type="match status" value="1"/>
</dbReference>
<dbReference type="Pfam" id="PF09479">
    <property type="entry name" value="Flg_new"/>
    <property type="match status" value="1"/>
</dbReference>
<evidence type="ECO:0000313" key="3">
    <source>
        <dbReference type="EMBL" id="ERJ93062.1"/>
    </source>
</evidence>
<gene>
    <name evidence="3" type="ORF">HMPREF9193_01284</name>
</gene>
<dbReference type="Proteomes" id="UP000016649">
    <property type="component" value="Unassembled WGS sequence"/>
</dbReference>
<dbReference type="Gene3D" id="2.60.40.10">
    <property type="entry name" value="Immunoglobulins"/>
    <property type="match status" value="1"/>
</dbReference>
<accession>A0ABN0NYJ7</accession>
<reference evidence="3 4" key="1">
    <citation type="submission" date="2013-08" db="EMBL/GenBank/DDBJ databases">
        <authorList>
            <person name="Weinstock G."/>
            <person name="Sodergren E."/>
            <person name="Wylie T."/>
            <person name="Fulton L."/>
            <person name="Fulton R."/>
            <person name="Fronick C."/>
            <person name="O'Laughlin M."/>
            <person name="Godfrey J."/>
            <person name="Miner T."/>
            <person name="Herter B."/>
            <person name="Appelbaum E."/>
            <person name="Cordes M."/>
            <person name="Lek S."/>
            <person name="Wollam A."/>
            <person name="Pepin K.H."/>
            <person name="Palsikar V.B."/>
            <person name="Mitreva M."/>
            <person name="Wilson R.K."/>
        </authorList>
    </citation>
    <scope>NUCLEOTIDE SEQUENCE [LARGE SCALE GENOMIC DNA]</scope>
    <source>
        <strain evidence="3 4">ATCC 700332</strain>
    </source>
</reference>